<protein>
    <recommendedName>
        <fullName evidence="8">Mitochondrial import inner membrane translocase subunit</fullName>
    </recommendedName>
</protein>
<feature type="non-terminal residue" evidence="10">
    <location>
        <position position="1"/>
    </location>
</feature>
<dbReference type="EMBL" id="KQ434822">
    <property type="protein sequence ID" value="KZC07187.1"/>
    <property type="molecule type" value="Genomic_DNA"/>
</dbReference>
<evidence type="ECO:0000256" key="3">
    <source>
        <dbReference type="ARBA" id="ARBA00022833"/>
    </source>
</evidence>
<evidence type="ECO:0000313" key="10">
    <source>
        <dbReference type="EMBL" id="KZC07187.1"/>
    </source>
</evidence>
<keyword evidence="6 8" id="KW-0496">Mitochondrion</keyword>
<evidence type="ECO:0000256" key="8">
    <source>
        <dbReference type="RuleBase" id="RU367043"/>
    </source>
</evidence>
<evidence type="ECO:0000313" key="11">
    <source>
        <dbReference type="Proteomes" id="UP000076502"/>
    </source>
</evidence>
<dbReference type="GO" id="GO:0005743">
    <property type="term" value="C:mitochondrial inner membrane"/>
    <property type="evidence" value="ECO:0007669"/>
    <property type="project" value="UniProtKB-SubCell"/>
</dbReference>
<comment type="similarity">
    <text evidence="8">Belongs to the small Tim family.</text>
</comment>
<keyword evidence="3" id="KW-0862">Zinc</keyword>
<dbReference type="GO" id="GO:0015031">
    <property type="term" value="P:protein transport"/>
    <property type="evidence" value="ECO:0007669"/>
    <property type="project" value="UniProtKB-KW"/>
</dbReference>
<dbReference type="Gene3D" id="1.10.287.810">
    <property type="entry name" value="Mitochondrial import inner membrane translocase subunit tim13 like domains"/>
    <property type="match status" value="1"/>
</dbReference>
<keyword evidence="11" id="KW-1185">Reference proteome</keyword>
<evidence type="ECO:0000256" key="1">
    <source>
        <dbReference type="ARBA" id="ARBA00022448"/>
    </source>
</evidence>
<dbReference type="STRING" id="178035.A0A154P5N4"/>
<dbReference type="GO" id="GO:0046872">
    <property type="term" value="F:metal ion binding"/>
    <property type="evidence" value="ECO:0007669"/>
    <property type="project" value="UniProtKB-KW"/>
</dbReference>
<comment type="function">
    <text evidence="8">Mitochondrial intermembrane chaperone that participates in the import and insertion of some multi-pass transmembrane proteins into the mitochondrial inner membrane. Also required for the transfer of beta-barrel precursors from the TOM complex to the sorting and assembly machinery (SAM complex) of the outer membrane. Acts as a chaperone-like protein that protects the hydrophobic precursors from aggregation and guide them through the mitochondrial intermembrane space.</text>
</comment>
<evidence type="ECO:0000256" key="4">
    <source>
        <dbReference type="ARBA" id="ARBA00022927"/>
    </source>
</evidence>
<keyword evidence="1 8" id="KW-0813">Transport</keyword>
<dbReference type="AlphaFoldDB" id="A0A154P5N4"/>
<comment type="domain">
    <text evidence="8">The twin CX3C motif contains 4 conserved Cys residues that form 2 disulfide bonds in the mitochondrial intermembrane space.</text>
</comment>
<dbReference type="InterPro" id="IPR004217">
    <property type="entry name" value="Tim10-like"/>
</dbReference>
<dbReference type="InterPro" id="IPR050673">
    <property type="entry name" value="Mito_inner_translocase_sub"/>
</dbReference>
<keyword evidence="4 8" id="KW-0653">Protein transport</keyword>
<accession>A0A154P5N4</accession>
<comment type="subunit">
    <text evidence="8">Heterohexamer.</text>
</comment>
<sequence>FKDFLLLYNQISETCFKRCLNTFISREVSAEEDICVSKCLQKHVRANHKMMEIFMEVQPVLIQKRLEEVQQAQATLEEQMHKEEPENKT</sequence>
<keyword evidence="2" id="KW-0479">Metal-binding</keyword>
<proteinExistence type="inferred from homology"/>
<evidence type="ECO:0000256" key="7">
    <source>
        <dbReference type="ARBA" id="ARBA00023157"/>
    </source>
</evidence>
<reference evidence="10 11" key="1">
    <citation type="submission" date="2015-07" db="EMBL/GenBank/DDBJ databases">
        <title>The genome of Dufourea novaeangliae.</title>
        <authorList>
            <person name="Pan H."/>
            <person name="Kapheim K."/>
        </authorList>
    </citation>
    <scope>NUCLEOTIDE SEQUENCE [LARGE SCALE GENOMIC DNA]</scope>
    <source>
        <strain evidence="10">0120121106</strain>
        <tissue evidence="10">Whole body</tissue>
    </source>
</reference>
<dbReference type="PANTHER" id="PTHR13172">
    <property type="entry name" value="MITOCHONDRIAL IMPORT INNER MEMBRANE TRANSLOCASE SUBUNIT TIM9B"/>
    <property type="match status" value="1"/>
</dbReference>
<keyword evidence="8" id="KW-0472">Membrane</keyword>
<evidence type="ECO:0000256" key="5">
    <source>
        <dbReference type="ARBA" id="ARBA00023010"/>
    </source>
</evidence>
<dbReference type="SUPFAM" id="SSF144122">
    <property type="entry name" value="Tim10-like"/>
    <property type="match status" value="1"/>
</dbReference>
<evidence type="ECO:0000256" key="2">
    <source>
        <dbReference type="ARBA" id="ARBA00022723"/>
    </source>
</evidence>
<dbReference type="OrthoDB" id="1551503at2759"/>
<dbReference type="Proteomes" id="UP000076502">
    <property type="component" value="Unassembled WGS sequence"/>
</dbReference>
<dbReference type="InterPro" id="IPR035427">
    <property type="entry name" value="Tim10-like_dom_sf"/>
</dbReference>
<dbReference type="Pfam" id="PF02953">
    <property type="entry name" value="zf-Tim10_DDP"/>
    <property type="match status" value="1"/>
</dbReference>
<evidence type="ECO:0000259" key="9">
    <source>
        <dbReference type="Pfam" id="PF02953"/>
    </source>
</evidence>
<keyword evidence="7 8" id="KW-1015">Disulfide bond</keyword>
<comment type="subcellular location">
    <subcellularLocation>
        <location evidence="8">Mitochondrion inner membrane</location>
        <topology evidence="8">Peripheral membrane protein</topology>
        <orientation evidence="8">Intermembrane side</orientation>
    </subcellularLocation>
</comment>
<organism evidence="10 11">
    <name type="scientific">Dufourea novaeangliae</name>
    <name type="common">Sweat bee</name>
    <dbReference type="NCBI Taxonomy" id="178035"/>
    <lineage>
        <taxon>Eukaryota</taxon>
        <taxon>Metazoa</taxon>
        <taxon>Ecdysozoa</taxon>
        <taxon>Arthropoda</taxon>
        <taxon>Hexapoda</taxon>
        <taxon>Insecta</taxon>
        <taxon>Pterygota</taxon>
        <taxon>Neoptera</taxon>
        <taxon>Endopterygota</taxon>
        <taxon>Hymenoptera</taxon>
        <taxon>Apocrita</taxon>
        <taxon>Aculeata</taxon>
        <taxon>Apoidea</taxon>
        <taxon>Anthophila</taxon>
        <taxon>Halictidae</taxon>
        <taxon>Rophitinae</taxon>
        <taxon>Dufourea</taxon>
    </lineage>
</organism>
<feature type="domain" description="Tim10-like" evidence="9">
    <location>
        <begin position="2"/>
        <end position="55"/>
    </location>
</feature>
<keyword evidence="8" id="KW-0143">Chaperone</keyword>
<keyword evidence="8" id="KW-0999">Mitochondrion inner membrane</keyword>
<name>A0A154P5N4_DUFNO</name>
<keyword evidence="5 8" id="KW-0811">Translocation</keyword>
<gene>
    <name evidence="10" type="ORF">WN55_08569</name>
</gene>
<evidence type="ECO:0000256" key="6">
    <source>
        <dbReference type="ARBA" id="ARBA00023128"/>
    </source>
</evidence>